<dbReference type="RefSeq" id="WP_185747191.1">
    <property type="nucleotide sequence ID" value="NZ_BAAAQC010000013.1"/>
</dbReference>
<reference evidence="2 3" key="1">
    <citation type="submission" date="2019-06" db="EMBL/GenBank/DDBJ databases">
        <title>Sequencing the genomes of 1000 actinobacteria strains.</title>
        <authorList>
            <person name="Klenk H.-P."/>
        </authorList>
    </citation>
    <scope>NUCLEOTIDE SEQUENCE [LARGE SCALE GENOMIC DNA]</scope>
    <source>
        <strain evidence="2 3">DSM 21776</strain>
    </source>
</reference>
<accession>A0A543PYA2</accession>
<name>A0A543PYA2_9MICO</name>
<evidence type="ECO:0000313" key="3">
    <source>
        <dbReference type="Proteomes" id="UP000320085"/>
    </source>
</evidence>
<evidence type="ECO:0000256" key="1">
    <source>
        <dbReference type="SAM" id="MobiDB-lite"/>
    </source>
</evidence>
<dbReference type="Proteomes" id="UP000320085">
    <property type="component" value="Unassembled WGS sequence"/>
</dbReference>
<feature type="region of interest" description="Disordered" evidence="1">
    <location>
        <begin position="31"/>
        <end position="57"/>
    </location>
</feature>
<sequence length="57" mass="6135">MNVERSLFEAVRGKRLPITRRVPDVPGIVRTGQISREADGGPDMTANNDTDAGGPSR</sequence>
<organism evidence="2 3">
    <name type="scientific">Humibacillus xanthopallidus</name>
    <dbReference type="NCBI Taxonomy" id="412689"/>
    <lineage>
        <taxon>Bacteria</taxon>
        <taxon>Bacillati</taxon>
        <taxon>Actinomycetota</taxon>
        <taxon>Actinomycetes</taxon>
        <taxon>Micrococcales</taxon>
        <taxon>Intrasporangiaceae</taxon>
        <taxon>Humibacillus</taxon>
    </lineage>
</organism>
<protein>
    <submittedName>
        <fullName evidence="2">Uncharacterized protein</fullName>
    </submittedName>
</protein>
<gene>
    <name evidence="2" type="ORF">FHX52_2228</name>
</gene>
<proteinExistence type="predicted"/>
<evidence type="ECO:0000313" key="2">
    <source>
        <dbReference type="EMBL" id="TQN49067.1"/>
    </source>
</evidence>
<dbReference type="AlphaFoldDB" id="A0A543PYA2"/>
<comment type="caution">
    <text evidence="2">The sequence shown here is derived from an EMBL/GenBank/DDBJ whole genome shotgun (WGS) entry which is preliminary data.</text>
</comment>
<dbReference type="EMBL" id="VFQF01000001">
    <property type="protein sequence ID" value="TQN49067.1"/>
    <property type="molecule type" value="Genomic_DNA"/>
</dbReference>